<name>A0AAV4VT73_CAEEX</name>
<gene>
    <name evidence="2" type="ORF">CEXT_120431</name>
</gene>
<evidence type="ECO:0000313" key="3">
    <source>
        <dbReference type="Proteomes" id="UP001054945"/>
    </source>
</evidence>
<dbReference type="Proteomes" id="UP001054945">
    <property type="component" value="Unassembled WGS sequence"/>
</dbReference>
<comment type="caution">
    <text evidence="2">The sequence shown here is derived from an EMBL/GenBank/DDBJ whole genome shotgun (WGS) entry which is preliminary data.</text>
</comment>
<evidence type="ECO:0000313" key="2">
    <source>
        <dbReference type="EMBL" id="GIY73532.1"/>
    </source>
</evidence>
<dbReference type="AlphaFoldDB" id="A0AAV4VT73"/>
<evidence type="ECO:0000256" key="1">
    <source>
        <dbReference type="SAM" id="Phobius"/>
    </source>
</evidence>
<accession>A0AAV4VT73</accession>
<sequence length="107" mass="11857">MLFASLTSRVDERIGTGVGRSLACLKVHRYEKEKIMCFHNLLVFRVLGAGGVRAPVDGSGPANPLFWLISGVMALRAFFLTFFRFGMGRQKKFCGWVCSLVGKKKGL</sequence>
<proteinExistence type="predicted"/>
<keyword evidence="1" id="KW-0812">Transmembrane</keyword>
<dbReference type="EMBL" id="BPLR01015095">
    <property type="protein sequence ID" value="GIY73532.1"/>
    <property type="molecule type" value="Genomic_DNA"/>
</dbReference>
<protein>
    <recommendedName>
        <fullName evidence="4">Transmembrane protein</fullName>
    </recommendedName>
</protein>
<keyword evidence="1" id="KW-0472">Membrane</keyword>
<reference evidence="2 3" key="1">
    <citation type="submission" date="2021-06" db="EMBL/GenBank/DDBJ databases">
        <title>Caerostris extrusa draft genome.</title>
        <authorList>
            <person name="Kono N."/>
            <person name="Arakawa K."/>
        </authorList>
    </citation>
    <scope>NUCLEOTIDE SEQUENCE [LARGE SCALE GENOMIC DNA]</scope>
</reference>
<evidence type="ECO:0008006" key="4">
    <source>
        <dbReference type="Google" id="ProtNLM"/>
    </source>
</evidence>
<feature type="transmembrane region" description="Helical" evidence="1">
    <location>
        <begin position="64"/>
        <end position="83"/>
    </location>
</feature>
<organism evidence="2 3">
    <name type="scientific">Caerostris extrusa</name>
    <name type="common">Bark spider</name>
    <name type="synonym">Caerostris bankana</name>
    <dbReference type="NCBI Taxonomy" id="172846"/>
    <lineage>
        <taxon>Eukaryota</taxon>
        <taxon>Metazoa</taxon>
        <taxon>Ecdysozoa</taxon>
        <taxon>Arthropoda</taxon>
        <taxon>Chelicerata</taxon>
        <taxon>Arachnida</taxon>
        <taxon>Araneae</taxon>
        <taxon>Araneomorphae</taxon>
        <taxon>Entelegynae</taxon>
        <taxon>Araneoidea</taxon>
        <taxon>Araneidae</taxon>
        <taxon>Caerostris</taxon>
    </lineage>
</organism>
<keyword evidence="3" id="KW-1185">Reference proteome</keyword>
<keyword evidence="1" id="KW-1133">Transmembrane helix</keyword>